<accession>A0A182KGH0</accession>
<name>A0A182KGH0_9DIPT</name>
<feature type="region of interest" description="Disordered" evidence="1">
    <location>
        <begin position="381"/>
        <end position="427"/>
    </location>
</feature>
<feature type="signal peptide" evidence="2">
    <location>
        <begin position="1"/>
        <end position="27"/>
    </location>
</feature>
<feature type="region of interest" description="Disordered" evidence="1">
    <location>
        <begin position="198"/>
        <end position="235"/>
    </location>
</feature>
<feature type="compositionally biased region" description="Low complexity" evidence="1">
    <location>
        <begin position="407"/>
        <end position="419"/>
    </location>
</feature>
<evidence type="ECO:0000313" key="4">
    <source>
        <dbReference type="Proteomes" id="UP000075881"/>
    </source>
</evidence>
<feature type="chain" id="PRO_5008125485" evidence="2">
    <location>
        <begin position="28"/>
        <end position="523"/>
    </location>
</feature>
<organism evidence="3 4">
    <name type="scientific">Anopheles christyi</name>
    <dbReference type="NCBI Taxonomy" id="43041"/>
    <lineage>
        <taxon>Eukaryota</taxon>
        <taxon>Metazoa</taxon>
        <taxon>Ecdysozoa</taxon>
        <taxon>Arthropoda</taxon>
        <taxon>Hexapoda</taxon>
        <taxon>Insecta</taxon>
        <taxon>Pterygota</taxon>
        <taxon>Neoptera</taxon>
        <taxon>Endopterygota</taxon>
        <taxon>Diptera</taxon>
        <taxon>Nematocera</taxon>
        <taxon>Culicoidea</taxon>
        <taxon>Culicidae</taxon>
        <taxon>Anophelinae</taxon>
        <taxon>Anopheles</taxon>
    </lineage>
</organism>
<reference evidence="4" key="1">
    <citation type="submission" date="2013-03" db="EMBL/GenBank/DDBJ databases">
        <title>The Genome Sequence of Anopheles christyi ACHKN1017.</title>
        <authorList>
            <consortium name="The Broad Institute Genomics Platform"/>
            <person name="Neafsey D.E."/>
            <person name="Besansky N."/>
            <person name="Walker B."/>
            <person name="Young S.K."/>
            <person name="Zeng Q."/>
            <person name="Gargeya S."/>
            <person name="Fitzgerald M."/>
            <person name="Haas B."/>
            <person name="Abouelleil A."/>
            <person name="Allen A.W."/>
            <person name="Alvarado L."/>
            <person name="Arachchi H.M."/>
            <person name="Berlin A.M."/>
            <person name="Chapman S.B."/>
            <person name="Gainer-Dewar J."/>
            <person name="Goldberg J."/>
            <person name="Griggs A."/>
            <person name="Gujja S."/>
            <person name="Hansen M."/>
            <person name="Howarth C."/>
            <person name="Imamovic A."/>
            <person name="Ireland A."/>
            <person name="Larimer J."/>
            <person name="McCowan C."/>
            <person name="Murphy C."/>
            <person name="Pearson M."/>
            <person name="Poon T.W."/>
            <person name="Priest M."/>
            <person name="Roberts A."/>
            <person name="Saif S."/>
            <person name="Shea T."/>
            <person name="Sisk P."/>
            <person name="Sykes S."/>
            <person name="Wortman J."/>
            <person name="Nusbaum C."/>
            <person name="Birren B."/>
        </authorList>
    </citation>
    <scope>NUCLEOTIDE SEQUENCE [LARGE SCALE GENOMIC DNA]</scope>
    <source>
        <strain evidence="4">ACHKN1017</strain>
    </source>
</reference>
<dbReference type="AlphaFoldDB" id="A0A182KGH0"/>
<dbReference type="VEuPathDB" id="VectorBase:ACHR009858"/>
<keyword evidence="4" id="KW-1185">Reference proteome</keyword>
<feature type="region of interest" description="Disordered" evidence="1">
    <location>
        <begin position="123"/>
        <end position="168"/>
    </location>
</feature>
<dbReference type="EnsemblMetazoa" id="ACHR009858-RA">
    <property type="protein sequence ID" value="ACHR009858-PA"/>
    <property type="gene ID" value="ACHR009858"/>
</dbReference>
<evidence type="ECO:0000256" key="2">
    <source>
        <dbReference type="SAM" id="SignalP"/>
    </source>
</evidence>
<proteinExistence type="predicted"/>
<feature type="region of interest" description="Disordered" evidence="1">
    <location>
        <begin position="285"/>
        <end position="314"/>
    </location>
</feature>
<feature type="compositionally biased region" description="Low complexity" evidence="1">
    <location>
        <begin position="511"/>
        <end position="523"/>
    </location>
</feature>
<feature type="compositionally biased region" description="Low complexity" evidence="1">
    <location>
        <begin position="470"/>
        <end position="501"/>
    </location>
</feature>
<keyword evidence="2" id="KW-0732">Signal</keyword>
<sequence length="523" mass="57446">MLLSWSFLRLVLFVGLTGSFLLEQATGEQAEDVARSLGVADVNDWDIRSLYRVRFQHVTKRPPPGQRAAERKSRLATRWAALRERLADFFPSRHTNPRTVVTFDKIATDFVNVGIVKLAKALDPPKTPPKSRVAKKVKLPPTEPKSPEVIVPGVEQQDEISPATSVPIQKDVRPKRRVTLLVDLPDFDLQDFDSILEKGTDQETSPPKPPSAERSSKSSERSSPITTKPYPLLPQAPQRLVADSTAGCAGTASAHGTVSKFLCGVRGLSFGGDDGDVTRRKRSWSWSSSSSSNKVTQRPIGWNINTRPPPVQQYPRQQTYTQSAYPQQQYGPQQAYYMPVVHSRPSITVSFGRPTKSVTRQLVKAAVAASVVGSVAAYVKPVRPSTKSPAQRAEERERRRQQRLSRRSTTTTTVSPPEEGNSTTTPVPLAESELIPVMVQDANNLLQIVYVRRDQIPAGGMPIAMQLPFPAGSAAGQQTQQQQQEQQQQPSPASQPQLQAPTVNFESMESTTVPVLPTTAAPS</sequence>
<dbReference type="Proteomes" id="UP000075881">
    <property type="component" value="Unassembled WGS sequence"/>
</dbReference>
<feature type="region of interest" description="Disordered" evidence="1">
    <location>
        <begin position="467"/>
        <end position="523"/>
    </location>
</feature>
<reference evidence="3" key="2">
    <citation type="submission" date="2020-05" db="UniProtKB">
        <authorList>
            <consortium name="EnsemblMetazoa"/>
        </authorList>
    </citation>
    <scope>IDENTIFICATION</scope>
    <source>
        <strain evidence="3">ACHKN1017</strain>
    </source>
</reference>
<protein>
    <submittedName>
        <fullName evidence="3">Uncharacterized protein</fullName>
    </submittedName>
</protein>
<evidence type="ECO:0000313" key="3">
    <source>
        <dbReference type="EnsemblMetazoa" id="ACHR009858-PA"/>
    </source>
</evidence>
<evidence type="ECO:0000256" key="1">
    <source>
        <dbReference type="SAM" id="MobiDB-lite"/>
    </source>
</evidence>